<dbReference type="Pfam" id="PF01527">
    <property type="entry name" value="HTH_Tnp_1"/>
    <property type="match status" value="1"/>
</dbReference>
<accession>A0A6P1MHX7</accession>
<dbReference type="InterPro" id="IPR002514">
    <property type="entry name" value="Transposase_8"/>
</dbReference>
<dbReference type="SUPFAM" id="SSF48295">
    <property type="entry name" value="TrpR-like"/>
    <property type="match status" value="1"/>
</dbReference>
<dbReference type="Proteomes" id="UP000464954">
    <property type="component" value="Chromosome"/>
</dbReference>
<dbReference type="Gene3D" id="1.10.10.10">
    <property type="entry name" value="Winged helix-like DNA-binding domain superfamily/Winged helix DNA-binding domain"/>
    <property type="match status" value="1"/>
</dbReference>
<name>A0A6P1MHX7_9BACT</name>
<evidence type="ECO:0000313" key="1">
    <source>
        <dbReference type="EMBL" id="QHI70655.1"/>
    </source>
</evidence>
<sequence>MNKQRRKHTAEFKARVALEAIKGLETINQIAAKYELHPVQVGAWKKELLEGAGSLFVRKNAKDDLGQNHRIEELERKVGQLTMGNEFLEKKSVQLGIAVKGRRW</sequence>
<protein>
    <submittedName>
        <fullName evidence="1">Transposase</fullName>
    </submittedName>
</protein>
<organism evidence="1 2">
    <name type="scientific">Tichowtungia aerotolerans</name>
    <dbReference type="NCBI Taxonomy" id="2697043"/>
    <lineage>
        <taxon>Bacteria</taxon>
        <taxon>Pseudomonadati</taxon>
        <taxon>Kiritimatiellota</taxon>
        <taxon>Tichowtungiia</taxon>
        <taxon>Tichowtungiales</taxon>
        <taxon>Tichowtungiaceae</taxon>
        <taxon>Tichowtungia</taxon>
    </lineage>
</organism>
<keyword evidence="2" id="KW-1185">Reference proteome</keyword>
<dbReference type="AlphaFoldDB" id="A0A6P1MHX7"/>
<dbReference type="GO" id="GO:0004803">
    <property type="term" value="F:transposase activity"/>
    <property type="evidence" value="ECO:0007669"/>
    <property type="project" value="InterPro"/>
</dbReference>
<dbReference type="KEGG" id="taer:GT409_14800"/>
<dbReference type="InterPro" id="IPR010921">
    <property type="entry name" value="Trp_repressor/repl_initiator"/>
</dbReference>
<proteinExistence type="predicted"/>
<dbReference type="RefSeq" id="WP_160629828.1">
    <property type="nucleotide sequence ID" value="NZ_CP047593.1"/>
</dbReference>
<dbReference type="GO" id="GO:0006313">
    <property type="term" value="P:DNA transposition"/>
    <property type="evidence" value="ECO:0007669"/>
    <property type="project" value="InterPro"/>
</dbReference>
<evidence type="ECO:0000313" key="2">
    <source>
        <dbReference type="Proteomes" id="UP000464954"/>
    </source>
</evidence>
<gene>
    <name evidence="1" type="ORF">GT409_14800</name>
</gene>
<reference evidence="1 2" key="1">
    <citation type="submission" date="2020-01" db="EMBL/GenBank/DDBJ databases">
        <title>Ponticoccus aerotolerans gen. nov., sp. nov., an anaerobic bacterium and proposal of Ponticoccusceae fam. nov., Ponticoccusles ord. nov. and Ponticoccuse classis nov. in the phylum Kiritimatiellaeota.</title>
        <authorList>
            <person name="Zhou L.Y."/>
            <person name="Du Z.J."/>
        </authorList>
    </citation>
    <scope>NUCLEOTIDE SEQUENCE [LARGE SCALE GENOMIC DNA]</scope>
    <source>
        <strain evidence="1 2">S-5007</strain>
    </source>
</reference>
<dbReference type="InterPro" id="IPR036388">
    <property type="entry name" value="WH-like_DNA-bd_sf"/>
</dbReference>
<dbReference type="EMBL" id="CP047593">
    <property type="protein sequence ID" value="QHI70655.1"/>
    <property type="molecule type" value="Genomic_DNA"/>
</dbReference>
<dbReference type="GO" id="GO:0043565">
    <property type="term" value="F:sequence-specific DNA binding"/>
    <property type="evidence" value="ECO:0007669"/>
    <property type="project" value="InterPro"/>
</dbReference>